<dbReference type="GO" id="GO:0045071">
    <property type="term" value="P:negative regulation of viral genome replication"/>
    <property type="evidence" value="ECO:0007669"/>
    <property type="project" value="UniProtKB-ARBA"/>
</dbReference>
<evidence type="ECO:0000256" key="20">
    <source>
        <dbReference type="ARBA" id="ARBA00082620"/>
    </source>
</evidence>
<evidence type="ECO:0000256" key="14">
    <source>
        <dbReference type="ARBA" id="ARBA00023128"/>
    </source>
</evidence>
<evidence type="ECO:0000256" key="7">
    <source>
        <dbReference type="ARBA" id="ARBA00022588"/>
    </source>
</evidence>
<dbReference type="GO" id="GO:0051607">
    <property type="term" value="P:defense response to virus"/>
    <property type="evidence" value="ECO:0007669"/>
    <property type="project" value="UniProtKB-KW"/>
</dbReference>
<dbReference type="Gene3D" id="1.10.533.10">
    <property type="entry name" value="Death Domain, Fas"/>
    <property type="match status" value="1"/>
</dbReference>
<evidence type="ECO:0000256" key="6">
    <source>
        <dbReference type="ARBA" id="ARBA00022581"/>
    </source>
</evidence>
<evidence type="ECO:0000256" key="15">
    <source>
        <dbReference type="ARBA" id="ARBA00023136"/>
    </source>
</evidence>
<keyword evidence="9" id="KW-1000">Mitochondrion outer membrane</keyword>
<evidence type="ECO:0000256" key="8">
    <source>
        <dbReference type="ARBA" id="ARBA00022692"/>
    </source>
</evidence>
<dbReference type="InterPro" id="IPR011029">
    <property type="entry name" value="DEATH-like_dom_sf"/>
</dbReference>
<dbReference type="GO" id="GO:1900227">
    <property type="term" value="P:positive regulation of NLRP3 inflammasome complex assembly"/>
    <property type="evidence" value="ECO:0007669"/>
    <property type="project" value="UniProtKB-ARBA"/>
</dbReference>
<feature type="compositionally biased region" description="Low complexity" evidence="22">
    <location>
        <begin position="248"/>
        <end position="260"/>
    </location>
</feature>
<keyword evidence="10" id="KW-0832">Ubl conjugation</keyword>
<evidence type="ECO:0000256" key="2">
    <source>
        <dbReference type="ARBA" id="ARBA00004572"/>
    </source>
</evidence>
<keyword evidence="7" id="KW-0399">Innate immunity</keyword>
<dbReference type="GO" id="GO:1900063">
    <property type="term" value="P:regulation of peroxisome organization"/>
    <property type="evidence" value="ECO:0007669"/>
    <property type="project" value="UniProtKB-ARBA"/>
</dbReference>
<feature type="region of interest" description="Disordered" evidence="22">
    <location>
        <begin position="99"/>
        <end position="451"/>
    </location>
</feature>
<keyword evidence="8 23" id="KW-0812">Transmembrane</keyword>
<dbReference type="GO" id="GO:0032755">
    <property type="term" value="P:positive regulation of interleukin-6 production"/>
    <property type="evidence" value="ECO:0007669"/>
    <property type="project" value="UniProtKB-ARBA"/>
</dbReference>
<keyword evidence="11" id="KW-0391">Immunity</keyword>
<keyword evidence="4" id="KW-1017">Isopeptide bond</keyword>
<keyword evidence="16" id="KW-0564">Palmitate</keyword>
<evidence type="ECO:0000313" key="25">
    <source>
        <dbReference type="EMBL" id="JAA48018.1"/>
    </source>
</evidence>
<evidence type="ECO:0000256" key="11">
    <source>
        <dbReference type="ARBA" id="ARBA00022859"/>
    </source>
</evidence>
<feature type="domain" description="Caspase recruitment" evidence="24">
    <location>
        <begin position="6"/>
        <end position="91"/>
    </location>
</feature>
<evidence type="ECO:0000256" key="10">
    <source>
        <dbReference type="ARBA" id="ARBA00022843"/>
    </source>
</evidence>
<keyword evidence="18" id="KW-0449">Lipoprotein</keyword>
<dbReference type="GO" id="GO:0002230">
    <property type="term" value="P:positive regulation of defense response to virus by host"/>
    <property type="evidence" value="ECO:0007669"/>
    <property type="project" value="UniProtKB-ARBA"/>
</dbReference>
<evidence type="ECO:0000256" key="12">
    <source>
        <dbReference type="ARBA" id="ARBA00022989"/>
    </source>
</evidence>
<dbReference type="GO" id="GO:0005777">
    <property type="term" value="C:peroxisome"/>
    <property type="evidence" value="ECO:0007669"/>
    <property type="project" value="UniProtKB-SubCell"/>
</dbReference>
<evidence type="ECO:0000256" key="9">
    <source>
        <dbReference type="ARBA" id="ARBA00022787"/>
    </source>
</evidence>
<keyword evidence="3" id="KW-0488">Methylation</keyword>
<evidence type="ECO:0000256" key="17">
    <source>
        <dbReference type="ARBA" id="ARBA00023140"/>
    </source>
</evidence>
<keyword evidence="12 23" id="KW-1133">Transmembrane helix</keyword>
<evidence type="ECO:0000256" key="13">
    <source>
        <dbReference type="ARBA" id="ARBA00023118"/>
    </source>
</evidence>
<dbReference type="InterPro" id="IPR052787">
    <property type="entry name" value="MAVS"/>
</dbReference>
<feature type="transmembrane region" description="Helical" evidence="23">
    <location>
        <begin position="499"/>
        <end position="520"/>
    </location>
</feature>
<dbReference type="Pfam" id="PF16739">
    <property type="entry name" value="CARD_2"/>
    <property type="match status" value="1"/>
</dbReference>
<dbReference type="AlphaFoldDB" id="K9IL69"/>
<evidence type="ECO:0000256" key="3">
    <source>
        <dbReference type="ARBA" id="ARBA00022481"/>
    </source>
</evidence>
<dbReference type="GO" id="GO:0045087">
    <property type="term" value="P:innate immune response"/>
    <property type="evidence" value="ECO:0007669"/>
    <property type="project" value="UniProtKB-KW"/>
</dbReference>
<sequence length="526" mass="54973">MTVAEDKTYEYIRHHFRNFYHIHVLEILPYLSCLTASDQDLLRAHYNHKGNRNTIWELFNSLQRRSGWVESLIRALRACELTSLADEVAHVYQSNLPLNQRCPPGLFEPPSASTEAPGPSMPAVAPSASHDSYRDRESSYPMPVQDTQSPASLGESSQKGPQTPSPGTVLRRPSSPQEPSSDMAALSPQPSSGPQEQDTEPGSTPTEVSPPAGTASSLTSPHGPVSPTVSFQPLARSTPRASRLPGPAVSALSTATSSSVGGAGGQAEATICSTGVGVPTNSTTTSTAPSKAPLHSAFTSTVPSNLPTCSKPPTNVPTSLPPSKLPINTTRAGTVPPKVPTGLVPDHRMPTSLVPSKVPANKAPTIRSSSRPTEETPVSPATTGATAGGSSSCADRSSDSWGSGPELSKPGRLSSQDSQPFSGCSEDLAISCDSSGPKSNNAPEENEYSSVNGLSIHVAEGPNVDLMAGNPGLHAVPPHRAEKEEESQLAGTTAPWAPWAPWLGAAAAGALLVTLLAVLYRRRLVQ</sequence>
<keyword evidence="5" id="KW-0597">Phosphoprotein</keyword>
<feature type="compositionally biased region" description="Polar residues" evidence="22">
    <location>
        <begin position="145"/>
        <end position="166"/>
    </location>
</feature>
<evidence type="ECO:0000256" key="5">
    <source>
        <dbReference type="ARBA" id="ARBA00022553"/>
    </source>
</evidence>
<organism evidence="25">
    <name type="scientific">Desmodus rotundus</name>
    <name type="common">Vampire bat</name>
    <dbReference type="NCBI Taxonomy" id="9430"/>
    <lineage>
        <taxon>Eukaryota</taxon>
        <taxon>Metazoa</taxon>
        <taxon>Chordata</taxon>
        <taxon>Craniata</taxon>
        <taxon>Vertebrata</taxon>
        <taxon>Euteleostomi</taxon>
        <taxon>Mammalia</taxon>
        <taxon>Eutheria</taxon>
        <taxon>Laurasiatheria</taxon>
        <taxon>Chiroptera</taxon>
        <taxon>Yangochiroptera</taxon>
        <taxon>Phyllostomidae</taxon>
        <taxon>Desmodontinae</taxon>
        <taxon>Desmodus</taxon>
    </lineage>
</organism>
<feature type="compositionally biased region" description="Low complexity" evidence="22">
    <location>
        <begin position="381"/>
        <end position="403"/>
    </location>
</feature>
<dbReference type="GO" id="GO:0070585">
    <property type="term" value="P:protein localization to mitochondrion"/>
    <property type="evidence" value="ECO:0007669"/>
    <property type="project" value="UniProtKB-ARBA"/>
</dbReference>
<proteinExistence type="evidence at transcript level"/>
<keyword evidence="14" id="KW-0496">Mitochondrion</keyword>
<evidence type="ECO:0000256" key="4">
    <source>
        <dbReference type="ARBA" id="ARBA00022499"/>
    </source>
</evidence>
<dbReference type="PANTHER" id="PTHR21446:SF6">
    <property type="entry name" value="MITOCHONDRIAL ANTIVIRAL-SIGNALING PROTEIN"/>
    <property type="match status" value="1"/>
</dbReference>
<keyword evidence="17" id="KW-0576">Peroxisome</keyword>
<keyword evidence="13" id="KW-0051">Antiviral defense</keyword>
<dbReference type="GO" id="GO:0032727">
    <property type="term" value="P:positive regulation of interferon-alpha production"/>
    <property type="evidence" value="ECO:0007669"/>
    <property type="project" value="UniProtKB-ARBA"/>
</dbReference>
<feature type="compositionally biased region" description="Low complexity" evidence="22">
    <location>
        <begin position="273"/>
        <end position="290"/>
    </location>
</feature>
<evidence type="ECO:0000256" key="19">
    <source>
        <dbReference type="ARBA" id="ARBA00071084"/>
    </source>
</evidence>
<evidence type="ECO:0000256" key="22">
    <source>
        <dbReference type="SAM" id="MobiDB-lite"/>
    </source>
</evidence>
<evidence type="ECO:0000256" key="16">
    <source>
        <dbReference type="ARBA" id="ARBA00023139"/>
    </source>
</evidence>
<feature type="compositionally biased region" description="Polar residues" evidence="22">
    <location>
        <begin position="297"/>
        <end position="318"/>
    </location>
</feature>
<dbReference type="PANTHER" id="PTHR21446">
    <property type="entry name" value="DUF3504 DOMAIN-CONTAINING PROTEIN"/>
    <property type="match status" value="1"/>
</dbReference>
<evidence type="ECO:0000256" key="21">
    <source>
        <dbReference type="ARBA" id="ARBA00083233"/>
    </source>
</evidence>
<keyword evidence="6" id="KW-0945">Host-virus interaction</keyword>
<feature type="compositionally biased region" description="Polar residues" evidence="22">
    <location>
        <begin position="413"/>
        <end position="422"/>
    </location>
</feature>
<dbReference type="GO" id="GO:0005741">
    <property type="term" value="C:mitochondrial outer membrane"/>
    <property type="evidence" value="ECO:0007669"/>
    <property type="project" value="UniProtKB-SubCell"/>
</dbReference>
<dbReference type="GO" id="GO:0035591">
    <property type="term" value="F:signaling adaptor activity"/>
    <property type="evidence" value="ECO:0007669"/>
    <property type="project" value="UniProtKB-ARBA"/>
</dbReference>
<feature type="compositionally biased region" description="Polar residues" evidence="22">
    <location>
        <begin position="432"/>
        <end position="451"/>
    </location>
</feature>
<evidence type="ECO:0000259" key="24">
    <source>
        <dbReference type="Pfam" id="PF16739"/>
    </source>
</evidence>
<protein>
    <recommendedName>
        <fullName evidence="19">Mitochondrial antiviral-signaling protein</fullName>
    </recommendedName>
    <alternativeName>
        <fullName evidence="20">Interferon beta promoter stimulator protein 1</fullName>
    </alternativeName>
    <alternativeName>
        <fullName evidence="21">Virus-induced-signaling adapter</fullName>
    </alternativeName>
</protein>
<keyword evidence="15 23" id="KW-0472">Membrane</keyword>
<dbReference type="FunFam" id="1.10.533.10:FF:000063">
    <property type="entry name" value="Mitochondrial antiviral-signaling protein"/>
    <property type="match status" value="1"/>
</dbReference>
<evidence type="ECO:0000256" key="23">
    <source>
        <dbReference type="SAM" id="Phobius"/>
    </source>
</evidence>
<dbReference type="EMBL" id="GABZ01005507">
    <property type="protein sequence ID" value="JAA48018.1"/>
    <property type="molecule type" value="mRNA"/>
</dbReference>
<dbReference type="GO" id="GO:0032728">
    <property type="term" value="P:positive regulation of interferon-beta production"/>
    <property type="evidence" value="ECO:0007669"/>
    <property type="project" value="UniProtKB-ARBA"/>
</dbReference>
<accession>K9IL69</accession>
<evidence type="ECO:0000256" key="1">
    <source>
        <dbReference type="ARBA" id="ARBA00004275"/>
    </source>
</evidence>
<comment type="subcellular location">
    <subcellularLocation>
        <location evidence="2">Mitochondrion outer membrane</location>
        <topology evidence="2">Single-pass membrane protein</topology>
    </subcellularLocation>
    <subcellularLocation>
        <location evidence="1">Peroxisome</location>
    </subcellularLocation>
</comment>
<feature type="compositionally biased region" description="Polar residues" evidence="22">
    <location>
        <begin position="188"/>
        <end position="207"/>
    </location>
</feature>
<dbReference type="InterPro" id="IPR031964">
    <property type="entry name" value="CARD_dom"/>
</dbReference>
<reference evidence="25" key="1">
    <citation type="submission" date="2012-11" db="EMBL/GenBank/DDBJ databases">
        <title>The Vampirome: Transcriptome and Proteome Analysis of the Submandibular and Accessory Glands of the Vampire Bat and Vector of Human Rabies, Desmodus rotundus.</title>
        <authorList>
            <person name="Francischetti I.M.B."/>
            <person name="Assumpcao T.C.F."/>
            <person name="Ma D."/>
            <person name="Vicente E.C."/>
            <person name="Ribeiro J.M.C."/>
        </authorList>
    </citation>
    <scope>NUCLEOTIDE SEQUENCE</scope>
    <source>
        <tissue evidence="25">Salivary gland</tissue>
    </source>
</reference>
<evidence type="ECO:0000256" key="18">
    <source>
        <dbReference type="ARBA" id="ARBA00023288"/>
    </source>
</evidence>
<name>K9IL69_DESRO</name>
<dbReference type="GO" id="GO:0002753">
    <property type="term" value="P:cytoplasmic pattern recognition receptor signaling pathway"/>
    <property type="evidence" value="ECO:0007669"/>
    <property type="project" value="UniProtKB-ARBA"/>
</dbReference>